<evidence type="ECO:0000313" key="2">
    <source>
        <dbReference type="EMBL" id="MBD2799910.1"/>
    </source>
</evidence>
<reference evidence="2" key="1">
    <citation type="submission" date="2020-09" db="EMBL/GenBank/DDBJ databases">
        <authorList>
            <person name="Palma L."/>
            <person name="Caballero P."/>
            <person name="Berry C."/>
            <person name="Del Valle E."/>
        </authorList>
    </citation>
    <scope>NUCLEOTIDE SEQUENCE</scope>
    <source>
        <strain evidence="2">M</strain>
    </source>
</reference>
<dbReference type="AlphaFoldDB" id="A0AAW3YPH1"/>
<organism evidence="2">
    <name type="scientific">Xenorhabdus szentirmaii</name>
    <dbReference type="NCBI Taxonomy" id="290112"/>
    <lineage>
        <taxon>Bacteria</taxon>
        <taxon>Pseudomonadati</taxon>
        <taxon>Pseudomonadota</taxon>
        <taxon>Gammaproteobacteria</taxon>
        <taxon>Enterobacterales</taxon>
        <taxon>Morganellaceae</taxon>
        <taxon>Xenorhabdus</taxon>
    </lineage>
</organism>
<dbReference type="Proteomes" id="UP001193920">
    <property type="component" value="Unassembled WGS sequence"/>
</dbReference>
<feature type="signal peptide" evidence="1">
    <location>
        <begin position="1"/>
        <end position="20"/>
    </location>
</feature>
<sequence>MKKTGLLFLMGWMVSLSSGAKTVVYTDRQHPPVNLTPDSQVVWLDAAEQHQKKIFPQLSADPQQATLQAQAVLQSPQWRQQEQQLINAYRDVVAAWQRGVRQYPAVVFDERDVVYGTSDVAQAAALREQHQP</sequence>
<gene>
    <name evidence="2" type="ORF">ID854_05425</name>
</gene>
<proteinExistence type="predicted"/>
<name>A0AAW3YPH1_9GAMM</name>
<dbReference type="Pfam" id="PF07511">
    <property type="entry name" value="DUF1525"/>
    <property type="match status" value="1"/>
</dbReference>
<keyword evidence="1" id="KW-0732">Signal</keyword>
<dbReference type="InterPro" id="IPR011090">
    <property type="entry name" value="Integr_conj_element_PFL4709"/>
</dbReference>
<protein>
    <submittedName>
        <fullName evidence="2">TIGR03757 family integrating conjugative element protein</fullName>
    </submittedName>
</protein>
<feature type="chain" id="PRO_5043397335" evidence="1">
    <location>
        <begin position="21"/>
        <end position="132"/>
    </location>
</feature>
<comment type="caution">
    <text evidence="2">The sequence shown here is derived from an EMBL/GenBank/DDBJ whole genome shotgun (WGS) entry which is preliminary data.</text>
</comment>
<evidence type="ECO:0000256" key="1">
    <source>
        <dbReference type="SAM" id="SignalP"/>
    </source>
</evidence>
<dbReference type="NCBIfam" id="TIGR03757">
    <property type="entry name" value="conj_TIGR03757"/>
    <property type="match status" value="1"/>
</dbReference>
<dbReference type="EMBL" id="JACXBF010000126">
    <property type="protein sequence ID" value="MBD2799910.1"/>
    <property type="molecule type" value="Genomic_DNA"/>
</dbReference>
<accession>A0AAW3YPH1</accession>
<dbReference type="RefSeq" id="WP_323868574.1">
    <property type="nucleotide sequence ID" value="NZ_JACXBF010000126.1"/>
</dbReference>
<reference evidence="2" key="2">
    <citation type="journal article" date="2024" name="Toxins">
        <title>Genome Sequence Analysis of Native Xenorhabdus Strains Isolated from Entomopathogenic Nematodes in Argentina.</title>
        <authorList>
            <person name="Palma L."/>
            <person name="Frizzo L."/>
            <person name="Kaiser S."/>
            <person name="Berry C."/>
            <person name="Caballero P."/>
            <person name="Bode H.B."/>
            <person name="Del Valle E.E."/>
        </authorList>
    </citation>
    <scope>NUCLEOTIDE SEQUENCE</scope>
    <source>
        <strain evidence="2">M</strain>
    </source>
</reference>